<dbReference type="InterPro" id="IPR003018">
    <property type="entry name" value="GAF"/>
</dbReference>
<dbReference type="RefSeq" id="WP_130608344.1">
    <property type="nucleotide sequence ID" value="NZ_AP019368.1"/>
</dbReference>
<dbReference type="OrthoDB" id="9760752at2"/>
<evidence type="ECO:0000313" key="7">
    <source>
        <dbReference type="Proteomes" id="UP000291236"/>
    </source>
</evidence>
<dbReference type="SUPFAM" id="SSF55781">
    <property type="entry name" value="GAF domain-like"/>
    <property type="match status" value="2"/>
</dbReference>
<keyword evidence="3" id="KW-0157">Chromophore</keyword>
<keyword evidence="7" id="KW-1185">Reference proteome</keyword>
<dbReference type="Gene3D" id="3.30.450.40">
    <property type="match status" value="1"/>
</dbReference>
<dbReference type="Gene3D" id="3.30.450.270">
    <property type="match status" value="1"/>
</dbReference>
<dbReference type="Gene3D" id="3.30.450.20">
    <property type="entry name" value="PAS domain"/>
    <property type="match status" value="1"/>
</dbReference>
<dbReference type="KEGG" id="sbf:JCM31447_15670"/>
<dbReference type="InterPro" id="IPR043150">
    <property type="entry name" value="Phytochrome_PHY_sf"/>
</dbReference>
<dbReference type="InterPro" id="IPR029016">
    <property type="entry name" value="GAF-like_dom_sf"/>
</dbReference>
<proteinExistence type="predicted"/>
<keyword evidence="1" id="KW-0600">Photoreceptor protein</keyword>
<keyword evidence="2" id="KW-0716">Sensory transduction</keyword>
<dbReference type="Pfam" id="PF00360">
    <property type="entry name" value="PHY"/>
    <property type="match status" value="1"/>
</dbReference>
<keyword evidence="4" id="KW-0675">Receptor</keyword>
<dbReference type="PRINTS" id="PR01033">
    <property type="entry name" value="PHYTOCHROME"/>
</dbReference>
<dbReference type="EMBL" id="AP019368">
    <property type="protein sequence ID" value="BBH53124.1"/>
    <property type="molecule type" value="Genomic_DNA"/>
</dbReference>
<name>A0A4P2VM82_FLUSA</name>
<dbReference type="Proteomes" id="UP000291236">
    <property type="component" value="Chromosome"/>
</dbReference>
<dbReference type="InterPro" id="IPR016132">
    <property type="entry name" value="Phyto_chromo_attachment"/>
</dbReference>
<dbReference type="GO" id="GO:0009881">
    <property type="term" value="F:photoreceptor activity"/>
    <property type="evidence" value="ECO:0007669"/>
    <property type="project" value="UniProtKB-KW"/>
</dbReference>
<organism evidence="6 7">
    <name type="scientific">Fluviispira sanaruensis</name>
    <dbReference type="NCBI Taxonomy" id="2493639"/>
    <lineage>
        <taxon>Bacteria</taxon>
        <taxon>Pseudomonadati</taxon>
        <taxon>Bdellovibrionota</taxon>
        <taxon>Oligoflexia</taxon>
        <taxon>Silvanigrellales</taxon>
        <taxon>Silvanigrellaceae</taxon>
        <taxon>Fluviispira</taxon>
    </lineage>
</organism>
<dbReference type="GO" id="GO:0009584">
    <property type="term" value="P:detection of visible light"/>
    <property type="evidence" value="ECO:0007669"/>
    <property type="project" value="InterPro"/>
</dbReference>
<dbReference type="InterPro" id="IPR013515">
    <property type="entry name" value="Phytochrome_cen-reg"/>
</dbReference>
<dbReference type="PROSITE" id="PS50046">
    <property type="entry name" value="PHYTOCHROME_2"/>
    <property type="match status" value="1"/>
</dbReference>
<evidence type="ECO:0000256" key="3">
    <source>
        <dbReference type="ARBA" id="ARBA00022991"/>
    </source>
</evidence>
<evidence type="ECO:0000256" key="4">
    <source>
        <dbReference type="ARBA" id="ARBA00023170"/>
    </source>
</evidence>
<protein>
    <recommendedName>
        <fullName evidence="5">Phytochrome chromophore attachment site domain-containing protein</fullName>
    </recommendedName>
</protein>
<dbReference type="Pfam" id="PF01590">
    <property type="entry name" value="GAF"/>
    <property type="match status" value="1"/>
</dbReference>
<evidence type="ECO:0000313" key="6">
    <source>
        <dbReference type="EMBL" id="BBH53124.1"/>
    </source>
</evidence>
<dbReference type="AlphaFoldDB" id="A0A4P2VM82"/>
<gene>
    <name evidence="6" type="ORF">JCM31447_15670</name>
</gene>
<sequence>MQQAEIFQNCENLNVNYTNMIQSEGIFLGIDLKNFKTIYASKNFSSIFNYEILRNSIDLLFTQISIIKITNFVARINKKEVKPRIISFLQIKYFNCLYDIPCAIYFTSSVLCIEFQSKFDSYKNNFDEIYYEETLQYIKSYSGNINKISHYICKYIAEVMNFERAYFCEFLQDDHGYVRASFQNGELESLLHHHFPASDLPLTVRSIYIKNKFRLISNIDYFQVPIEGSKDDIDLTLSFYRDIGKSHLTYLKNMGLKSSASFSIIIDGKLYGLFGCHSKIQNYTSVEILSKIQVLIDEFSRKILLFRYRKSKRIKSLGNAKINYFIKIYEKADCNLENIPNEKFEELKDTFEAKGFFYRYNNKFEKNLSVPHEFADKILSCLSKYFRNDLILIDKLIDLDPIFESWSKEVAAGIIVIKLNEDLSSFIVFLRPEYIQTVKWSGNPNSYNLEKDGTLNPRSSFSTWYQDTYCRSKPWSSTDYDMGLELQTKLTSLRSNYLVKSQLINRYLNRKIIQKDIQLTRNNLCLKNIFLIVNSIFAWSQEKYIPLKNKSSIDNHLLQEYSLEKIELKNFLINLSENISFNIKESFFENIKINLDISEKSILPVDQIFTLALIIHEFVHLSNKHSLIVKENRSIKIKWQENTNNTVISLHDNSDFFNQFKNASSDIDLIRFLISQLNGVGSWEKQNGVALKIILQRKALNLKNNLILN</sequence>
<accession>A0A4P2VM82</accession>
<reference evidence="6 7" key="1">
    <citation type="submission" date="2018-12" db="EMBL/GenBank/DDBJ databases">
        <title>Rubrispira sanarue gen. nov., sp., nov., a member of the order Silvanigrellales, isolated from a brackish lake in Hamamatsu Japan.</title>
        <authorList>
            <person name="Maejima Y."/>
            <person name="Iino T."/>
            <person name="Muraguchi Y."/>
            <person name="Fukuda K."/>
            <person name="Nojiri H."/>
            <person name="Ohkuma M."/>
            <person name="Moriuchi R."/>
            <person name="Dohra H."/>
            <person name="Kimbara K."/>
            <person name="Shintani M."/>
        </authorList>
    </citation>
    <scope>NUCLEOTIDE SEQUENCE [LARGE SCALE GENOMIC DNA]</scope>
    <source>
        <strain evidence="6 7">RF1110005</strain>
    </source>
</reference>
<evidence type="ECO:0000256" key="1">
    <source>
        <dbReference type="ARBA" id="ARBA00022543"/>
    </source>
</evidence>
<dbReference type="InterPro" id="IPR035965">
    <property type="entry name" value="PAS-like_dom_sf"/>
</dbReference>
<dbReference type="SUPFAM" id="SSF55785">
    <property type="entry name" value="PYP-like sensor domain (PAS domain)"/>
    <property type="match status" value="1"/>
</dbReference>
<feature type="domain" description="Phytochrome chromophore attachment site" evidence="5">
    <location>
        <begin position="144"/>
        <end position="277"/>
    </location>
</feature>
<evidence type="ECO:0000259" key="5">
    <source>
        <dbReference type="PROSITE" id="PS50046"/>
    </source>
</evidence>
<evidence type="ECO:0000256" key="2">
    <source>
        <dbReference type="ARBA" id="ARBA00022606"/>
    </source>
</evidence>
<dbReference type="GO" id="GO:0006355">
    <property type="term" value="P:regulation of DNA-templated transcription"/>
    <property type="evidence" value="ECO:0007669"/>
    <property type="project" value="InterPro"/>
</dbReference>
<dbReference type="InterPro" id="IPR001294">
    <property type="entry name" value="Phytochrome"/>
</dbReference>